<sequence>MGQDNSEDALAKKGRMVALVIAGAMVFWILAQWIGPQLGMPGRFALLIDFAVLAALVWSMIVTYQIWRARQDTKG</sequence>
<evidence type="ECO:0000313" key="3">
    <source>
        <dbReference type="Proteomes" id="UP000184514"/>
    </source>
</evidence>
<reference evidence="2 3" key="1">
    <citation type="submission" date="2016-10" db="EMBL/GenBank/DDBJ databases">
        <title>Genome sequence of Planktotalea frisia SH6-1.</title>
        <authorList>
            <person name="Poehlein A."/>
            <person name="Bakenhus I."/>
            <person name="Voget S."/>
            <person name="Brinkhoff T."/>
            <person name="Simon M."/>
        </authorList>
    </citation>
    <scope>NUCLEOTIDE SEQUENCE [LARGE SCALE GENOMIC DNA]</scope>
    <source>
        <strain evidence="2 3">SH6-1</strain>
    </source>
</reference>
<keyword evidence="1" id="KW-1133">Transmembrane helix</keyword>
<organism evidence="2 3">
    <name type="scientific">Planktotalea frisia</name>
    <dbReference type="NCBI Taxonomy" id="696762"/>
    <lineage>
        <taxon>Bacteria</taxon>
        <taxon>Pseudomonadati</taxon>
        <taxon>Pseudomonadota</taxon>
        <taxon>Alphaproteobacteria</taxon>
        <taxon>Rhodobacterales</taxon>
        <taxon>Paracoccaceae</taxon>
        <taxon>Planktotalea</taxon>
    </lineage>
</organism>
<dbReference type="OrthoDB" id="7658896at2"/>
<dbReference type="Pfam" id="PF17272">
    <property type="entry name" value="DUF5337"/>
    <property type="match status" value="1"/>
</dbReference>
<protein>
    <recommendedName>
        <fullName evidence="4">DUF5337 domain-containing protein</fullName>
    </recommendedName>
</protein>
<gene>
    <name evidence="2" type="ORF">PFRI_15060</name>
</gene>
<feature type="transmembrane region" description="Helical" evidence="1">
    <location>
        <begin position="16"/>
        <end position="34"/>
    </location>
</feature>
<dbReference type="EMBL" id="MLCB01000111">
    <property type="protein sequence ID" value="OJI94270.1"/>
    <property type="molecule type" value="Genomic_DNA"/>
</dbReference>
<dbReference type="AlphaFoldDB" id="A0A1L9NYB4"/>
<keyword evidence="3" id="KW-1185">Reference proteome</keyword>
<dbReference type="STRING" id="696762.PFRI_15060"/>
<proteinExistence type="predicted"/>
<keyword evidence="1" id="KW-0472">Membrane</keyword>
<evidence type="ECO:0008006" key="4">
    <source>
        <dbReference type="Google" id="ProtNLM"/>
    </source>
</evidence>
<dbReference type="Proteomes" id="UP000184514">
    <property type="component" value="Unassembled WGS sequence"/>
</dbReference>
<keyword evidence="1" id="KW-0812">Transmembrane</keyword>
<evidence type="ECO:0000256" key="1">
    <source>
        <dbReference type="SAM" id="Phobius"/>
    </source>
</evidence>
<dbReference type="InterPro" id="IPR020308">
    <property type="entry name" value="Uncharacterised_Ynq1"/>
</dbReference>
<accession>A0A1L9NYB4</accession>
<feature type="transmembrane region" description="Helical" evidence="1">
    <location>
        <begin position="46"/>
        <end position="67"/>
    </location>
</feature>
<dbReference type="RefSeq" id="WP_072630097.1">
    <property type="nucleotide sequence ID" value="NZ_MLCB01000111.1"/>
</dbReference>
<name>A0A1L9NYB4_9RHOB</name>
<comment type="caution">
    <text evidence="2">The sequence shown here is derived from an EMBL/GenBank/DDBJ whole genome shotgun (WGS) entry which is preliminary data.</text>
</comment>
<evidence type="ECO:0000313" key="2">
    <source>
        <dbReference type="EMBL" id="OJI94270.1"/>
    </source>
</evidence>